<evidence type="ECO:0000259" key="5">
    <source>
        <dbReference type="PROSITE" id="PS51319"/>
    </source>
</evidence>
<dbReference type="Gene3D" id="1.20.930.10">
    <property type="entry name" value="Conserved domain common to transcription factors TFIIS, elongin A, CRSP70"/>
    <property type="match status" value="1"/>
</dbReference>
<organism evidence="6 7">
    <name type="scientific">Lolium multiflorum</name>
    <name type="common">Italian ryegrass</name>
    <name type="synonym">Lolium perenne subsp. multiflorum</name>
    <dbReference type="NCBI Taxonomy" id="4521"/>
    <lineage>
        <taxon>Eukaryota</taxon>
        <taxon>Viridiplantae</taxon>
        <taxon>Streptophyta</taxon>
        <taxon>Embryophyta</taxon>
        <taxon>Tracheophyta</taxon>
        <taxon>Spermatophyta</taxon>
        <taxon>Magnoliopsida</taxon>
        <taxon>Liliopsida</taxon>
        <taxon>Poales</taxon>
        <taxon>Poaceae</taxon>
        <taxon>BOP clade</taxon>
        <taxon>Pooideae</taxon>
        <taxon>Poodae</taxon>
        <taxon>Poeae</taxon>
        <taxon>Poeae Chloroplast Group 2 (Poeae type)</taxon>
        <taxon>Loliodinae</taxon>
        <taxon>Loliinae</taxon>
        <taxon>Lolium</taxon>
    </lineage>
</organism>
<dbReference type="SMART" id="SM00509">
    <property type="entry name" value="TFS2N"/>
    <property type="match status" value="1"/>
</dbReference>
<dbReference type="EMBL" id="JAUUTY010000007">
    <property type="protein sequence ID" value="KAK1604579.1"/>
    <property type="molecule type" value="Genomic_DNA"/>
</dbReference>
<feature type="compositionally biased region" description="Basic and acidic residues" evidence="4">
    <location>
        <begin position="191"/>
        <end position="201"/>
    </location>
</feature>
<dbReference type="AlphaFoldDB" id="A0AAD8VFL4"/>
<name>A0AAD8VFL4_LOLMU</name>
<proteinExistence type="predicted"/>
<reference evidence="6" key="1">
    <citation type="submission" date="2023-07" db="EMBL/GenBank/DDBJ databases">
        <title>A chromosome-level genome assembly of Lolium multiflorum.</title>
        <authorList>
            <person name="Chen Y."/>
            <person name="Copetti D."/>
            <person name="Kolliker R."/>
            <person name="Studer B."/>
        </authorList>
    </citation>
    <scope>NUCLEOTIDE SEQUENCE</scope>
    <source>
        <strain evidence="6">02402/16</strain>
        <tissue evidence="6">Leaf</tissue>
    </source>
</reference>
<sequence>MAAGDQMSPVSRMEFLLSLGSDDIFEVIRDAIAVAAQIHPHELDQRRDSIMQMLHAAKASAAVDEPDIPASEQVSRINSLLVGGAMSEDAVIESLRALKAVRMTFETLEATKIGRAVGVLRKHASEQVRQLAISLYKSWKAMADEHFRSSRNTSATSTPAVSEEPNVNTAAPLPRPTSKPSGSNQETPMSECRETPKDPERAIGLPRKLNEAPPSINDMARTTLKSKRRFNDAFQQTAAVKKMSIRVVNVPTRELSRRPA</sequence>
<feature type="domain" description="TFIIS N-terminal" evidence="5">
    <location>
        <begin position="72"/>
        <end position="146"/>
    </location>
</feature>
<accession>A0AAD8VFL4</accession>
<evidence type="ECO:0000256" key="4">
    <source>
        <dbReference type="SAM" id="MobiDB-lite"/>
    </source>
</evidence>
<feature type="compositionally biased region" description="Polar residues" evidence="4">
    <location>
        <begin position="150"/>
        <end position="169"/>
    </location>
</feature>
<dbReference type="InterPro" id="IPR003617">
    <property type="entry name" value="TFIIS/CRSP70_N_sub"/>
</dbReference>
<dbReference type="PANTHER" id="PTHR46554:SF5">
    <property type="entry name" value="OS10G0327400 PROTEIN"/>
    <property type="match status" value="1"/>
</dbReference>
<evidence type="ECO:0000313" key="6">
    <source>
        <dbReference type="EMBL" id="KAK1604579.1"/>
    </source>
</evidence>
<keyword evidence="2 3" id="KW-0539">Nucleus</keyword>
<keyword evidence="7" id="KW-1185">Reference proteome</keyword>
<dbReference type="InterPro" id="IPR035441">
    <property type="entry name" value="TFIIS/LEDGF_dom_sf"/>
</dbReference>
<comment type="caution">
    <text evidence="6">The sequence shown here is derived from an EMBL/GenBank/DDBJ whole genome shotgun (WGS) entry which is preliminary data.</text>
</comment>
<feature type="compositionally biased region" description="Polar residues" evidence="4">
    <location>
        <begin position="178"/>
        <end position="188"/>
    </location>
</feature>
<evidence type="ECO:0000256" key="3">
    <source>
        <dbReference type="PROSITE-ProRule" id="PRU00649"/>
    </source>
</evidence>
<dbReference type="SUPFAM" id="SSF47676">
    <property type="entry name" value="Conserved domain common to transcription factors TFIIS, elongin A, CRSP70"/>
    <property type="match status" value="1"/>
</dbReference>
<dbReference type="PANTHER" id="PTHR46554">
    <property type="entry name" value="MEDIATOR OF RNA POLYMERASE II TRANSCRIPTION SUBUNIT 26A-RELATED"/>
    <property type="match status" value="1"/>
</dbReference>
<dbReference type="PROSITE" id="PS51319">
    <property type="entry name" value="TFIIS_N"/>
    <property type="match status" value="1"/>
</dbReference>
<dbReference type="CDD" id="cd00183">
    <property type="entry name" value="TFIIS_I"/>
    <property type="match status" value="1"/>
</dbReference>
<evidence type="ECO:0000313" key="7">
    <source>
        <dbReference type="Proteomes" id="UP001231189"/>
    </source>
</evidence>
<protein>
    <recommendedName>
        <fullName evidence="5">TFIIS N-terminal domain-containing protein</fullName>
    </recommendedName>
</protein>
<dbReference type="InterPro" id="IPR017923">
    <property type="entry name" value="TFIIS_N"/>
</dbReference>
<evidence type="ECO:0000256" key="2">
    <source>
        <dbReference type="ARBA" id="ARBA00023242"/>
    </source>
</evidence>
<dbReference type="GO" id="GO:0005634">
    <property type="term" value="C:nucleus"/>
    <property type="evidence" value="ECO:0007669"/>
    <property type="project" value="UniProtKB-SubCell"/>
</dbReference>
<feature type="region of interest" description="Disordered" evidence="4">
    <location>
        <begin position="150"/>
        <end position="217"/>
    </location>
</feature>
<evidence type="ECO:0000256" key="1">
    <source>
        <dbReference type="ARBA" id="ARBA00004123"/>
    </source>
</evidence>
<dbReference type="Pfam" id="PF08711">
    <property type="entry name" value="Med26"/>
    <property type="match status" value="1"/>
</dbReference>
<comment type="subcellular location">
    <subcellularLocation>
        <location evidence="1 3">Nucleus</location>
    </subcellularLocation>
</comment>
<dbReference type="Proteomes" id="UP001231189">
    <property type="component" value="Unassembled WGS sequence"/>
</dbReference>
<gene>
    <name evidence="6" type="ORF">QYE76_028252</name>
</gene>